<evidence type="ECO:0000259" key="1">
    <source>
        <dbReference type="Pfam" id="PF00149"/>
    </source>
</evidence>
<name>A0A8J6Y2T4_9BACT</name>
<reference evidence="2 3" key="1">
    <citation type="submission" date="2020-08" db="EMBL/GenBank/DDBJ databases">
        <title>Acidobacteriota in marine sediments use diverse sulfur dissimilation pathways.</title>
        <authorList>
            <person name="Wasmund K."/>
        </authorList>
    </citation>
    <scope>NUCLEOTIDE SEQUENCE [LARGE SCALE GENOMIC DNA]</scope>
    <source>
        <strain evidence="2">MAG AM4</strain>
    </source>
</reference>
<dbReference type="Proteomes" id="UP000648239">
    <property type="component" value="Unassembled WGS sequence"/>
</dbReference>
<protein>
    <submittedName>
        <fullName evidence="2">Metallophosphoesterase</fullName>
    </submittedName>
</protein>
<dbReference type="PANTHER" id="PTHR46546">
    <property type="entry name" value="SHEWANELLA-LIKE PROTEIN PHOSPHATASE 1"/>
    <property type="match status" value="1"/>
</dbReference>
<evidence type="ECO:0000313" key="3">
    <source>
        <dbReference type="Proteomes" id="UP000648239"/>
    </source>
</evidence>
<dbReference type="AlphaFoldDB" id="A0A8J6Y2T4"/>
<proteinExistence type="predicted"/>
<gene>
    <name evidence="2" type="ORF">IFK94_15155</name>
</gene>
<dbReference type="GO" id="GO:0016787">
    <property type="term" value="F:hydrolase activity"/>
    <property type="evidence" value="ECO:0007669"/>
    <property type="project" value="InterPro"/>
</dbReference>
<organism evidence="2 3">
    <name type="scientific">Candidatus Polarisedimenticola svalbardensis</name>
    <dbReference type="NCBI Taxonomy" id="2886004"/>
    <lineage>
        <taxon>Bacteria</taxon>
        <taxon>Pseudomonadati</taxon>
        <taxon>Acidobacteriota</taxon>
        <taxon>Candidatus Polarisedimenticolia</taxon>
        <taxon>Candidatus Polarisedimenticolales</taxon>
        <taxon>Candidatus Polarisedimenticolaceae</taxon>
        <taxon>Candidatus Polarisedimenticola</taxon>
    </lineage>
</organism>
<dbReference type="EMBL" id="JACXWD010000093">
    <property type="protein sequence ID" value="MBD3869458.1"/>
    <property type="molecule type" value="Genomic_DNA"/>
</dbReference>
<dbReference type="InterPro" id="IPR029052">
    <property type="entry name" value="Metallo-depent_PP-like"/>
</dbReference>
<evidence type="ECO:0000313" key="2">
    <source>
        <dbReference type="EMBL" id="MBD3869458.1"/>
    </source>
</evidence>
<dbReference type="SUPFAM" id="SSF56300">
    <property type="entry name" value="Metallo-dependent phosphatases"/>
    <property type="match status" value="1"/>
</dbReference>
<accession>A0A8J6Y2T4</accession>
<dbReference type="Gene3D" id="3.60.21.10">
    <property type="match status" value="1"/>
</dbReference>
<dbReference type="Pfam" id="PF00149">
    <property type="entry name" value="Metallophos"/>
    <property type="match status" value="1"/>
</dbReference>
<sequence length="294" mass="32439">MMRTGQRWSLILAVVVLLTLPCGAGKDEGSPPYRWDGVERVVALGDVHGALDALVSVLQSTGLADPALHWSGGRTHLVSLGDLTDRGPDSREVMDLLIRLQPEAEVAGGRVHVLLSNHEVMGAAGDLRYTTREDFATWKDLEDAGMRDRAWSRFRTRAEGAALKQRGAKKLFEELFPPGFFGRTAAFSSSGRYGRWIRDLPAVIVINRTAFVHAGISAESAKLTGEELNRLHSDALGALMEDRESLIRNGTLAPETAFAFQTSALFEKLEESVPEIRRIGFRYLELLNSILFRP</sequence>
<feature type="non-terminal residue" evidence="2">
    <location>
        <position position="294"/>
    </location>
</feature>
<dbReference type="InterPro" id="IPR004843">
    <property type="entry name" value="Calcineurin-like_PHP"/>
</dbReference>
<feature type="domain" description="Calcineurin-like phosphoesterase" evidence="1">
    <location>
        <begin position="40"/>
        <end position="138"/>
    </location>
</feature>
<dbReference type="PANTHER" id="PTHR46546:SF4">
    <property type="entry name" value="SHEWANELLA-LIKE PROTEIN PHOSPHATASE 1"/>
    <property type="match status" value="1"/>
</dbReference>
<comment type="caution">
    <text evidence="2">The sequence shown here is derived from an EMBL/GenBank/DDBJ whole genome shotgun (WGS) entry which is preliminary data.</text>
</comment>